<comment type="caution">
    <text evidence="1">The sequence shown here is derived from an EMBL/GenBank/DDBJ whole genome shotgun (WGS) entry which is preliminary data.</text>
</comment>
<reference evidence="1 2" key="1">
    <citation type="submission" date="2019-04" db="EMBL/GenBank/DDBJ databases">
        <title>Aspergillus burnettii sp. nov., novel species from soil in southeast Queensland.</title>
        <authorList>
            <person name="Gilchrist C.L.M."/>
            <person name="Pitt J.I."/>
            <person name="Lange L."/>
            <person name="Lacey H.J."/>
            <person name="Vuong D."/>
            <person name="Midgley D.J."/>
            <person name="Greenfield P."/>
            <person name="Bradbury M."/>
            <person name="Lacey E."/>
            <person name="Busk P.K."/>
            <person name="Pilgaard B."/>
            <person name="Chooi Y.H."/>
            <person name="Piggott A.M."/>
        </authorList>
    </citation>
    <scope>NUCLEOTIDE SEQUENCE [LARGE SCALE GENOMIC DNA]</scope>
    <source>
        <strain evidence="1 2">FRR 5400</strain>
    </source>
</reference>
<sequence length="177" mass="19208">MSGFPSLKPAFTIRVNIDAPLVVGSASRSQPLQVVVSQLIHFPYKGMLGGTVKGDSGFTPALDAEFVGRGNDYIHADADGKHLRLDAHGVLKTKDDALLYLHYTGVLTLTPAEQAVFGGTAPEGSTPFGNLFTHFTFETGDERYKELENRVFVGQGRFNIESGKPIVEYRVSQVLHG</sequence>
<organism evidence="1 2">
    <name type="scientific">Petromyces alliaceus</name>
    <name type="common">Aspergillus alliaceus</name>
    <dbReference type="NCBI Taxonomy" id="209559"/>
    <lineage>
        <taxon>Eukaryota</taxon>
        <taxon>Fungi</taxon>
        <taxon>Dikarya</taxon>
        <taxon>Ascomycota</taxon>
        <taxon>Pezizomycotina</taxon>
        <taxon>Eurotiomycetes</taxon>
        <taxon>Eurotiomycetidae</taxon>
        <taxon>Eurotiales</taxon>
        <taxon>Aspergillaceae</taxon>
        <taxon>Aspergillus</taxon>
        <taxon>Aspergillus subgen. Circumdati</taxon>
    </lineage>
</organism>
<dbReference type="AlphaFoldDB" id="A0A8H6E9H2"/>
<accession>A0A8H6E9H2</accession>
<evidence type="ECO:0000313" key="1">
    <source>
        <dbReference type="EMBL" id="KAF5864467.1"/>
    </source>
</evidence>
<evidence type="ECO:0000313" key="2">
    <source>
        <dbReference type="Proteomes" id="UP000541154"/>
    </source>
</evidence>
<gene>
    <name evidence="1" type="ORF">ETB97_007571</name>
</gene>
<proteinExistence type="predicted"/>
<dbReference type="Proteomes" id="UP000541154">
    <property type="component" value="Unassembled WGS sequence"/>
</dbReference>
<dbReference type="Pfam" id="PF11578">
    <property type="entry name" value="DUF3237"/>
    <property type="match status" value="1"/>
</dbReference>
<protein>
    <submittedName>
        <fullName evidence="1">Uncharacterized protein</fullName>
    </submittedName>
</protein>
<dbReference type="EMBL" id="SPNV01000033">
    <property type="protein sequence ID" value="KAF5864467.1"/>
    <property type="molecule type" value="Genomic_DNA"/>
</dbReference>
<keyword evidence="2" id="KW-1185">Reference proteome</keyword>
<name>A0A8H6E9H2_PETAA</name>
<dbReference type="Gene3D" id="2.40.160.20">
    <property type="match status" value="1"/>
</dbReference>